<dbReference type="Proteomes" id="UP000801492">
    <property type="component" value="Unassembled WGS sequence"/>
</dbReference>
<organism evidence="2 3">
    <name type="scientific">Ignelater luminosus</name>
    <name type="common">Cucubano</name>
    <name type="synonym">Pyrophorus luminosus</name>
    <dbReference type="NCBI Taxonomy" id="2038154"/>
    <lineage>
        <taxon>Eukaryota</taxon>
        <taxon>Metazoa</taxon>
        <taxon>Ecdysozoa</taxon>
        <taxon>Arthropoda</taxon>
        <taxon>Hexapoda</taxon>
        <taxon>Insecta</taxon>
        <taxon>Pterygota</taxon>
        <taxon>Neoptera</taxon>
        <taxon>Endopterygota</taxon>
        <taxon>Coleoptera</taxon>
        <taxon>Polyphaga</taxon>
        <taxon>Elateriformia</taxon>
        <taxon>Elateroidea</taxon>
        <taxon>Elateridae</taxon>
        <taxon>Agrypninae</taxon>
        <taxon>Pyrophorini</taxon>
        <taxon>Ignelater</taxon>
    </lineage>
</organism>
<feature type="transmembrane region" description="Helical" evidence="1">
    <location>
        <begin position="43"/>
        <end position="61"/>
    </location>
</feature>
<feature type="transmembrane region" description="Helical" evidence="1">
    <location>
        <begin position="73"/>
        <end position="93"/>
    </location>
</feature>
<proteinExistence type="predicted"/>
<feature type="transmembrane region" description="Helical" evidence="1">
    <location>
        <begin position="7"/>
        <end position="23"/>
    </location>
</feature>
<dbReference type="InterPro" id="IPR037272">
    <property type="entry name" value="SNS_sf"/>
</dbReference>
<evidence type="ECO:0000256" key="1">
    <source>
        <dbReference type="SAM" id="Phobius"/>
    </source>
</evidence>
<name>A0A8K0CID3_IGNLU</name>
<keyword evidence="1" id="KW-0812">Transmembrane</keyword>
<sequence>MEQVHCFDVLVMSVLAFWIYRVQRISDDIHFLQGSQPTKFWKILWYTMPIIVGIPYFDLTCFDKSRKTREPYILMHFLSYFILISPIPIFMIYEVFRYLKIHNLVGILQPEERWGPPDPEERHLRHLFNPRQEIRSRRRDDTCQHNCLISSRYIKKISAEEREQRRRALRLLSLSQEGSLNISSGSSSEEWIQ</sequence>
<accession>A0A8K0CID3</accession>
<dbReference type="AlphaFoldDB" id="A0A8K0CID3"/>
<evidence type="ECO:0000313" key="3">
    <source>
        <dbReference type="Proteomes" id="UP000801492"/>
    </source>
</evidence>
<reference evidence="2" key="1">
    <citation type="submission" date="2019-08" db="EMBL/GenBank/DDBJ databases">
        <title>The genome of the North American firefly Photinus pyralis.</title>
        <authorList>
            <consortium name="Photinus pyralis genome working group"/>
            <person name="Fallon T.R."/>
            <person name="Sander Lower S.E."/>
            <person name="Weng J.-K."/>
        </authorList>
    </citation>
    <scope>NUCLEOTIDE SEQUENCE</scope>
    <source>
        <strain evidence="2">TRF0915ILg1</strain>
        <tissue evidence="2">Whole body</tissue>
    </source>
</reference>
<evidence type="ECO:0000313" key="2">
    <source>
        <dbReference type="EMBL" id="KAF2885827.1"/>
    </source>
</evidence>
<dbReference type="EMBL" id="VTPC01089499">
    <property type="protein sequence ID" value="KAF2885827.1"/>
    <property type="molecule type" value="Genomic_DNA"/>
</dbReference>
<comment type="caution">
    <text evidence="2">The sequence shown here is derived from an EMBL/GenBank/DDBJ whole genome shotgun (WGS) entry which is preliminary data.</text>
</comment>
<protein>
    <submittedName>
        <fullName evidence="2">Uncharacterized protein</fullName>
    </submittedName>
</protein>
<keyword evidence="1" id="KW-0472">Membrane</keyword>
<dbReference type="OrthoDB" id="6782350at2759"/>
<keyword evidence="1" id="KW-1133">Transmembrane helix</keyword>
<keyword evidence="3" id="KW-1185">Reference proteome</keyword>
<dbReference type="SUPFAM" id="SSF161070">
    <property type="entry name" value="SNF-like"/>
    <property type="match status" value="1"/>
</dbReference>
<gene>
    <name evidence="2" type="ORF">ILUMI_20346</name>
</gene>